<evidence type="ECO:0000259" key="2">
    <source>
        <dbReference type="Pfam" id="PF07727"/>
    </source>
</evidence>
<evidence type="ECO:0000313" key="3">
    <source>
        <dbReference type="EMBL" id="CAH9136740.1"/>
    </source>
</evidence>
<keyword evidence="4" id="KW-1185">Reference proteome</keyword>
<dbReference type="InterPro" id="IPR013103">
    <property type="entry name" value="RVT_2"/>
</dbReference>
<keyword evidence="1" id="KW-1133">Transmembrane helix</keyword>
<feature type="transmembrane region" description="Helical" evidence="1">
    <location>
        <begin position="152"/>
        <end position="172"/>
    </location>
</feature>
<sequence length="215" mass="24459">MAEEFNALISNHTWDLIPFDANKNVVRSKWIYKTKYLADGSVDNYKARLVAQGFNQQAGFGGFAFFWAFMRLGLLLGLFLSQHKYIFDLLLRFHFHTLKSIRSPLPSRTKLSFTDGELLADATEYKSMVGALQYLTLTRPNITFVVHLVSQFMHALSVLHICWLLSVFSGIYRALPRMDFSSRLLVFVQLLSLIQTPTGLAALTLVVLPQAMLFS</sequence>
<organism evidence="3 4">
    <name type="scientific">Cuscuta epithymum</name>
    <dbReference type="NCBI Taxonomy" id="186058"/>
    <lineage>
        <taxon>Eukaryota</taxon>
        <taxon>Viridiplantae</taxon>
        <taxon>Streptophyta</taxon>
        <taxon>Embryophyta</taxon>
        <taxon>Tracheophyta</taxon>
        <taxon>Spermatophyta</taxon>
        <taxon>Magnoliopsida</taxon>
        <taxon>eudicotyledons</taxon>
        <taxon>Gunneridae</taxon>
        <taxon>Pentapetalae</taxon>
        <taxon>asterids</taxon>
        <taxon>lamiids</taxon>
        <taxon>Solanales</taxon>
        <taxon>Convolvulaceae</taxon>
        <taxon>Cuscuteae</taxon>
        <taxon>Cuscuta</taxon>
        <taxon>Cuscuta subgen. Cuscuta</taxon>
    </lineage>
</organism>
<reference evidence="3" key="1">
    <citation type="submission" date="2022-07" db="EMBL/GenBank/DDBJ databases">
        <authorList>
            <person name="Macas J."/>
            <person name="Novak P."/>
            <person name="Neumann P."/>
        </authorList>
    </citation>
    <scope>NUCLEOTIDE SEQUENCE</scope>
</reference>
<feature type="transmembrane region" description="Helical" evidence="1">
    <location>
        <begin position="184"/>
        <end position="208"/>
    </location>
</feature>
<accession>A0AAV0FM94</accession>
<proteinExistence type="predicted"/>
<dbReference type="EMBL" id="CAMAPF010000996">
    <property type="protein sequence ID" value="CAH9136740.1"/>
    <property type="molecule type" value="Genomic_DNA"/>
</dbReference>
<protein>
    <recommendedName>
        <fullName evidence="2">Reverse transcriptase Ty1/copia-type domain-containing protein</fullName>
    </recommendedName>
</protein>
<dbReference type="PANTHER" id="PTHR11439">
    <property type="entry name" value="GAG-POL-RELATED RETROTRANSPOSON"/>
    <property type="match status" value="1"/>
</dbReference>
<comment type="caution">
    <text evidence="3">The sequence shown here is derived from an EMBL/GenBank/DDBJ whole genome shotgun (WGS) entry which is preliminary data.</text>
</comment>
<dbReference type="Proteomes" id="UP001152523">
    <property type="component" value="Unassembled WGS sequence"/>
</dbReference>
<feature type="domain" description="Reverse transcriptase Ty1/copia-type" evidence="2">
    <location>
        <begin position="11"/>
        <end position="60"/>
    </location>
</feature>
<keyword evidence="1" id="KW-0472">Membrane</keyword>
<evidence type="ECO:0000256" key="1">
    <source>
        <dbReference type="SAM" id="Phobius"/>
    </source>
</evidence>
<dbReference type="Pfam" id="PF07727">
    <property type="entry name" value="RVT_2"/>
    <property type="match status" value="1"/>
</dbReference>
<feature type="transmembrane region" description="Helical" evidence="1">
    <location>
        <begin position="58"/>
        <end position="80"/>
    </location>
</feature>
<name>A0AAV0FM94_9ASTE</name>
<keyword evidence="1" id="KW-0812">Transmembrane</keyword>
<dbReference type="AlphaFoldDB" id="A0AAV0FM94"/>
<dbReference type="PANTHER" id="PTHR11439:SF467">
    <property type="entry name" value="INTEGRASE CATALYTIC DOMAIN-CONTAINING PROTEIN"/>
    <property type="match status" value="1"/>
</dbReference>
<evidence type="ECO:0000313" key="4">
    <source>
        <dbReference type="Proteomes" id="UP001152523"/>
    </source>
</evidence>
<gene>
    <name evidence="3" type="ORF">CEPIT_LOCUS35499</name>
</gene>